<dbReference type="EMBL" id="FCOX02000074">
    <property type="protein sequence ID" value="SAL05124.1"/>
    <property type="molecule type" value="Genomic_DNA"/>
</dbReference>
<keyword evidence="3" id="KW-1185">Reference proteome</keyword>
<name>A0A158EE84_9BURK</name>
<dbReference type="InterPro" id="IPR036165">
    <property type="entry name" value="YefM-like_sf"/>
</dbReference>
<evidence type="ECO:0000256" key="1">
    <source>
        <dbReference type="ARBA" id="ARBA00009981"/>
    </source>
</evidence>
<dbReference type="OrthoDB" id="9800503at2"/>
<proteinExistence type="inferred from homology"/>
<dbReference type="AlphaFoldDB" id="A0A158EE84"/>
<comment type="similarity">
    <text evidence="1">Belongs to the phD/YefM antitoxin family.</text>
</comment>
<dbReference type="Proteomes" id="UP000071859">
    <property type="component" value="Unassembled WGS sequence"/>
</dbReference>
<dbReference type="RefSeq" id="WP_062611452.1">
    <property type="nucleotide sequence ID" value="NZ_FCOX02000074.1"/>
</dbReference>
<reference evidence="2" key="1">
    <citation type="submission" date="2016-01" db="EMBL/GenBank/DDBJ databases">
        <authorList>
            <person name="Peeters C."/>
        </authorList>
    </citation>
    <scope>NUCLEOTIDE SEQUENCE</scope>
    <source>
        <strain evidence="2">LMG 29321</strain>
    </source>
</reference>
<accession>A0A158EE84</accession>
<organism evidence="2 3">
    <name type="scientific">Caballeronia calidae</name>
    <dbReference type="NCBI Taxonomy" id="1777139"/>
    <lineage>
        <taxon>Bacteria</taxon>
        <taxon>Pseudomonadati</taxon>
        <taxon>Pseudomonadota</taxon>
        <taxon>Betaproteobacteria</taxon>
        <taxon>Burkholderiales</taxon>
        <taxon>Burkholderiaceae</taxon>
        <taxon>Caballeronia</taxon>
    </lineage>
</organism>
<protein>
    <submittedName>
        <fullName evidence="2">Phd_YefM</fullName>
    </submittedName>
</protein>
<comment type="caution">
    <text evidence="2">The sequence shown here is derived from an EMBL/GenBank/DDBJ whole genome shotgun (WGS) entry which is preliminary data.</text>
</comment>
<evidence type="ECO:0000313" key="2">
    <source>
        <dbReference type="EMBL" id="SAL05124.1"/>
    </source>
</evidence>
<evidence type="ECO:0000313" key="3">
    <source>
        <dbReference type="Proteomes" id="UP000071859"/>
    </source>
</evidence>
<sequence length="81" mass="8606">MHTVSLHEAKANLDQLLTQALAGETIYIDDDNGPVYTISCVGTHKGVRFGLLKDELGDISDIEAALAAPLPAEVLAAFEAR</sequence>
<dbReference type="SUPFAM" id="SSF143120">
    <property type="entry name" value="YefM-like"/>
    <property type="match status" value="1"/>
</dbReference>
<gene>
    <name evidence="2" type="ORF">AWB78_07309</name>
</gene>
<dbReference type="Gene3D" id="3.40.1620.10">
    <property type="entry name" value="YefM-like domain"/>
    <property type="match status" value="1"/>
</dbReference>